<name>A0A2P6NWR3_9EUKA</name>
<dbReference type="SMART" id="SM00353">
    <property type="entry name" value="HLH"/>
    <property type="match status" value="1"/>
</dbReference>
<evidence type="ECO:0000313" key="4">
    <source>
        <dbReference type="EMBL" id="PRP88405.1"/>
    </source>
</evidence>
<dbReference type="Proteomes" id="UP000241769">
    <property type="component" value="Unassembled WGS sequence"/>
</dbReference>
<reference evidence="4 5" key="1">
    <citation type="journal article" date="2018" name="Genome Biol. Evol.">
        <title>Multiple Roots of Fruiting Body Formation in Amoebozoa.</title>
        <authorList>
            <person name="Hillmann F."/>
            <person name="Forbes G."/>
            <person name="Novohradska S."/>
            <person name="Ferling I."/>
            <person name="Riege K."/>
            <person name="Groth M."/>
            <person name="Westermann M."/>
            <person name="Marz M."/>
            <person name="Spaller T."/>
            <person name="Winckler T."/>
            <person name="Schaap P."/>
            <person name="Glockner G."/>
        </authorList>
    </citation>
    <scope>NUCLEOTIDE SEQUENCE [LARGE SCALE GENOMIC DNA]</scope>
    <source>
        <strain evidence="4 5">Jena</strain>
    </source>
</reference>
<dbReference type="EMBL" id="MDYQ01000011">
    <property type="protein sequence ID" value="PRP88405.1"/>
    <property type="molecule type" value="Genomic_DNA"/>
</dbReference>
<evidence type="ECO:0000313" key="5">
    <source>
        <dbReference type="Proteomes" id="UP000241769"/>
    </source>
</evidence>
<evidence type="ECO:0000259" key="3">
    <source>
        <dbReference type="PROSITE" id="PS50888"/>
    </source>
</evidence>
<keyword evidence="1" id="KW-0175">Coiled coil</keyword>
<accession>A0A2P6NWR3</accession>
<organism evidence="4 5">
    <name type="scientific">Planoprotostelium fungivorum</name>
    <dbReference type="NCBI Taxonomy" id="1890364"/>
    <lineage>
        <taxon>Eukaryota</taxon>
        <taxon>Amoebozoa</taxon>
        <taxon>Evosea</taxon>
        <taxon>Variosea</taxon>
        <taxon>Cavosteliida</taxon>
        <taxon>Cavosteliaceae</taxon>
        <taxon>Planoprotostelium</taxon>
    </lineage>
</organism>
<keyword evidence="5" id="KW-1185">Reference proteome</keyword>
<protein>
    <recommendedName>
        <fullName evidence="3">BHLH domain-containing protein</fullName>
    </recommendedName>
</protein>
<feature type="domain" description="BHLH" evidence="3">
    <location>
        <begin position="115"/>
        <end position="166"/>
    </location>
</feature>
<evidence type="ECO:0000256" key="1">
    <source>
        <dbReference type="SAM" id="Coils"/>
    </source>
</evidence>
<dbReference type="SUPFAM" id="SSF47459">
    <property type="entry name" value="HLH, helix-loop-helix DNA-binding domain"/>
    <property type="match status" value="1"/>
</dbReference>
<proteinExistence type="predicted"/>
<dbReference type="AlphaFoldDB" id="A0A2P6NWR3"/>
<feature type="coiled-coil region" evidence="1">
    <location>
        <begin position="170"/>
        <end position="197"/>
    </location>
</feature>
<dbReference type="InterPro" id="IPR036638">
    <property type="entry name" value="HLH_DNA-bd_sf"/>
</dbReference>
<sequence>MVTLWGALRKSTGKGQMIQKKHTKRRPPRQPNVSVVIFGFGTIPNVFSHNLSERASSTSSEDKTCSSVAGSLHYRGLCCSEAVALGSVTSGTGEGPRPLEMDIIKTEGGEVSLKRKKIQKPLSEEKGRKKINSQINELKKLLPECKYVTTTKASILECAAATLMRLRTGLEQLESSNRIMHERNQSIKQQLSQLKSQNGTKYMAPFQTQNPYKVAQDQLYMPYEWKSEPVYPPSFDYPSFDWMQQAFRQRQMYEPQSVYVSPDTSLYFPKTNPFLPMRGVLDDV</sequence>
<dbReference type="GO" id="GO:0046983">
    <property type="term" value="F:protein dimerization activity"/>
    <property type="evidence" value="ECO:0007669"/>
    <property type="project" value="InterPro"/>
</dbReference>
<feature type="region of interest" description="Disordered" evidence="2">
    <location>
        <begin position="10"/>
        <end position="30"/>
    </location>
</feature>
<dbReference type="PROSITE" id="PS50888">
    <property type="entry name" value="BHLH"/>
    <property type="match status" value="1"/>
</dbReference>
<gene>
    <name evidence="4" type="ORF">PROFUN_03319</name>
</gene>
<feature type="compositionally biased region" description="Basic residues" evidence="2">
    <location>
        <begin position="19"/>
        <end position="28"/>
    </location>
</feature>
<dbReference type="InParanoid" id="A0A2P6NWR3"/>
<comment type="caution">
    <text evidence="4">The sequence shown here is derived from an EMBL/GenBank/DDBJ whole genome shotgun (WGS) entry which is preliminary data.</text>
</comment>
<evidence type="ECO:0000256" key="2">
    <source>
        <dbReference type="SAM" id="MobiDB-lite"/>
    </source>
</evidence>
<dbReference type="InterPro" id="IPR011598">
    <property type="entry name" value="bHLH_dom"/>
</dbReference>
<dbReference type="Gene3D" id="4.10.280.10">
    <property type="entry name" value="Helix-loop-helix DNA-binding domain"/>
    <property type="match status" value="1"/>
</dbReference>